<dbReference type="EMBL" id="JBBEUB010000001">
    <property type="protein sequence ID" value="MEJ2901927.1"/>
    <property type="molecule type" value="Genomic_DNA"/>
</dbReference>
<organism evidence="3 4">
    <name type="scientific">Pedobacter panaciterrae</name>
    <dbReference type="NCBI Taxonomy" id="363849"/>
    <lineage>
        <taxon>Bacteria</taxon>
        <taxon>Pseudomonadati</taxon>
        <taxon>Bacteroidota</taxon>
        <taxon>Sphingobacteriia</taxon>
        <taxon>Sphingobacteriales</taxon>
        <taxon>Sphingobacteriaceae</taxon>
        <taxon>Pedobacter</taxon>
    </lineage>
</organism>
<feature type="compositionally biased region" description="Polar residues" evidence="1">
    <location>
        <begin position="187"/>
        <end position="196"/>
    </location>
</feature>
<evidence type="ECO:0000256" key="2">
    <source>
        <dbReference type="SAM" id="Phobius"/>
    </source>
</evidence>
<keyword evidence="2" id="KW-0812">Transmembrane</keyword>
<proteinExistence type="predicted"/>
<evidence type="ECO:0000256" key="1">
    <source>
        <dbReference type="SAM" id="MobiDB-lite"/>
    </source>
</evidence>
<dbReference type="RefSeq" id="WP_337715736.1">
    <property type="nucleotide sequence ID" value="NZ_JBBEUB010000001.1"/>
</dbReference>
<keyword evidence="4" id="KW-1185">Reference proteome</keyword>
<feature type="region of interest" description="Disordered" evidence="1">
    <location>
        <begin position="162"/>
        <end position="211"/>
    </location>
</feature>
<gene>
    <name evidence="3" type="ORF">WAE58_05810</name>
</gene>
<feature type="transmembrane region" description="Helical" evidence="2">
    <location>
        <begin position="45"/>
        <end position="65"/>
    </location>
</feature>
<accession>A0ABU8NIC5</accession>
<evidence type="ECO:0000313" key="4">
    <source>
        <dbReference type="Proteomes" id="UP001378956"/>
    </source>
</evidence>
<comment type="caution">
    <text evidence="3">The sequence shown here is derived from an EMBL/GenBank/DDBJ whole genome shotgun (WGS) entry which is preliminary data.</text>
</comment>
<name>A0ABU8NIC5_9SPHI</name>
<protein>
    <recommendedName>
        <fullName evidence="5">Outer membrane protein with beta-barrel domain</fullName>
    </recommendedName>
</protein>
<evidence type="ECO:0000313" key="3">
    <source>
        <dbReference type="EMBL" id="MEJ2901927.1"/>
    </source>
</evidence>
<reference evidence="3 4" key="1">
    <citation type="submission" date="2024-03" db="EMBL/GenBank/DDBJ databases">
        <title>Sequence of Lycoming College Course Isolates.</title>
        <authorList>
            <person name="Plotts O."/>
            <person name="Newman J."/>
        </authorList>
    </citation>
    <scope>NUCLEOTIDE SEQUENCE [LARGE SCALE GENOMIC DNA]</scope>
    <source>
        <strain evidence="3 4">CJB-3</strain>
    </source>
</reference>
<dbReference type="Proteomes" id="UP001378956">
    <property type="component" value="Unassembled WGS sequence"/>
</dbReference>
<keyword evidence="2" id="KW-0472">Membrane</keyword>
<keyword evidence="2" id="KW-1133">Transmembrane helix</keyword>
<sequence length="413" mass="45219">MEKDNGIDKLFRDGLNDPEIPFNELDWAKMEQKLDAGAKKRVIPFWLYATSGIAAALVVGLFWYFSGSDHVIKEPKKTEIVESKKEKPANNKPLGTDTGVVVKTNPEAVAVEQIIKPPVKNIDHNYVETPQVINRSQDLIITPDTSSVKENKKRELIAEAVTPKREDKQTVTPVDSLPTGKKADVLAQTNGPATKTDTPEKKDNKPLPPSFTAKRSALTLSVMAAPDISTSNRNVDTKVSSNIGVLATYAVTDKISVTTGAVYSRKLYNYGGVGSAGTTYMKNAWQVDADCIVLDVPLNVNYTFLKRRNFSVGVNSGLSSYFMLNEKYKYFTGPQGGAQKVSELEIKNQNQHIFGVANLSLSFERRITNSLSFGVQPFIKLPLTGIGNGNARLKSTGVAFSLNLGLFPKSGRK</sequence>
<evidence type="ECO:0008006" key="5">
    <source>
        <dbReference type="Google" id="ProtNLM"/>
    </source>
</evidence>